<comment type="caution">
    <text evidence="2">The sequence shown here is derived from an EMBL/GenBank/DDBJ whole genome shotgun (WGS) entry which is preliminary data.</text>
</comment>
<feature type="compositionally biased region" description="Pro residues" evidence="1">
    <location>
        <begin position="66"/>
        <end position="94"/>
    </location>
</feature>
<name>A0A834JPU8_VESVU</name>
<reference evidence="2" key="1">
    <citation type="journal article" date="2020" name="G3 (Bethesda)">
        <title>High-Quality Assemblies for Three Invasive Social Wasps from the &lt;i&gt;Vespula&lt;/i&gt; Genus.</title>
        <authorList>
            <person name="Harrop T.W.R."/>
            <person name="Guhlin J."/>
            <person name="McLaughlin G.M."/>
            <person name="Permina E."/>
            <person name="Stockwell P."/>
            <person name="Gilligan J."/>
            <person name="Le Lec M.F."/>
            <person name="Gruber M.A.M."/>
            <person name="Quinn O."/>
            <person name="Lovegrove M."/>
            <person name="Duncan E.J."/>
            <person name="Remnant E.J."/>
            <person name="Van Eeckhoven J."/>
            <person name="Graham B."/>
            <person name="Knapp R.A."/>
            <person name="Langford K.W."/>
            <person name="Kronenberg Z."/>
            <person name="Press M.O."/>
            <person name="Eacker S.M."/>
            <person name="Wilson-Rankin E.E."/>
            <person name="Purcell J."/>
            <person name="Lester P.J."/>
            <person name="Dearden P.K."/>
        </authorList>
    </citation>
    <scope>NUCLEOTIDE SEQUENCE</scope>
    <source>
        <strain evidence="2">Marl-1</strain>
    </source>
</reference>
<dbReference type="AlphaFoldDB" id="A0A834JPU8"/>
<evidence type="ECO:0000313" key="2">
    <source>
        <dbReference type="EMBL" id="KAF7389311.1"/>
    </source>
</evidence>
<dbReference type="Proteomes" id="UP000614350">
    <property type="component" value="Unassembled WGS sequence"/>
</dbReference>
<accession>A0A834JPU8</accession>
<proteinExistence type="predicted"/>
<feature type="compositionally biased region" description="Basic and acidic residues" evidence="1">
    <location>
        <begin position="47"/>
        <end position="65"/>
    </location>
</feature>
<dbReference type="EMBL" id="JACSEA010000011">
    <property type="protein sequence ID" value="KAF7389311.1"/>
    <property type="molecule type" value="Genomic_DNA"/>
</dbReference>
<feature type="region of interest" description="Disordered" evidence="1">
    <location>
        <begin position="45"/>
        <end position="97"/>
    </location>
</feature>
<keyword evidence="3" id="KW-1185">Reference proteome</keyword>
<protein>
    <submittedName>
        <fullName evidence="2">Uncharacterized protein</fullName>
    </submittedName>
</protein>
<sequence length="148" mass="15528">MSLEMTSRIPKLVAKQQVCWNVVAGATTPYHAVAIEAPPLIRQSYNLHDETVKPDSGDSPRERPPHPPPHPLLLPLATPPPSSPIHPNSLPPPSSQTAVAEAAAAAAAAAAVAAAQYRSTVDFPRTPIATTMVPTSLATQPQTPTMVL</sequence>
<evidence type="ECO:0000256" key="1">
    <source>
        <dbReference type="SAM" id="MobiDB-lite"/>
    </source>
</evidence>
<gene>
    <name evidence="2" type="ORF">HZH66_010448</name>
</gene>
<evidence type="ECO:0000313" key="3">
    <source>
        <dbReference type="Proteomes" id="UP000614350"/>
    </source>
</evidence>
<organism evidence="2 3">
    <name type="scientific">Vespula vulgaris</name>
    <name type="common">Yellow jacket</name>
    <name type="synonym">Wasp</name>
    <dbReference type="NCBI Taxonomy" id="7454"/>
    <lineage>
        <taxon>Eukaryota</taxon>
        <taxon>Metazoa</taxon>
        <taxon>Ecdysozoa</taxon>
        <taxon>Arthropoda</taxon>
        <taxon>Hexapoda</taxon>
        <taxon>Insecta</taxon>
        <taxon>Pterygota</taxon>
        <taxon>Neoptera</taxon>
        <taxon>Endopterygota</taxon>
        <taxon>Hymenoptera</taxon>
        <taxon>Apocrita</taxon>
        <taxon>Aculeata</taxon>
        <taxon>Vespoidea</taxon>
        <taxon>Vespidae</taxon>
        <taxon>Vespinae</taxon>
        <taxon>Vespula</taxon>
    </lineage>
</organism>